<evidence type="ECO:0000313" key="5">
    <source>
        <dbReference type="EMBL" id="VEU22000.1"/>
    </source>
</evidence>
<evidence type="ECO:0000256" key="1">
    <source>
        <dbReference type="ARBA" id="ARBA00004173"/>
    </source>
</evidence>
<dbReference type="EMBL" id="CAACVR010000015">
    <property type="protein sequence ID" value="VEU22000.1"/>
    <property type="molecule type" value="Genomic_DNA"/>
</dbReference>
<comment type="similarity">
    <text evidence="2">Belongs to the SUN family.</text>
</comment>
<dbReference type="PANTHER" id="PTHR31316:SF2">
    <property type="entry name" value="BETA-GLUCOSIDASE-LIKE PROTEIN NCA3, MITOCHONDRIAL-RELATED"/>
    <property type="match status" value="1"/>
</dbReference>
<dbReference type="PANTHER" id="PTHR31316">
    <property type="entry name" value="BETA-GLUCOSIDASE-LIKE PROTEIN NCA3, MITOCHONDRIAL-RELATED"/>
    <property type="match status" value="1"/>
</dbReference>
<name>A0A448YM67_BRENA</name>
<feature type="chain" id="PRO_5019107748" evidence="4">
    <location>
        <begin position="19"/>
        <end position="314"/>
    </location>
</feature>
<sequence length="314" mass="33037">MKFSTVLYSLILATAATAAPVALPHAAHHSHKKSSGKKFQSKDIDGNLDDFSDPTDDFVDGTIPCSTFPTNDGVISVGWVGLNGWASISNANGETSDSCTDGYYCSYACQPGMTKTQWPSAQPADGSTVGGLYCKAGFLYRTNQNTNHLCEWGAKSASIQSQLKDVVSLCRTDYPGSENMVIPTEVEGGSSKPLCVIDEDTYFTWEGKKTSAQYYVNNAGVSAEDGCIWGDSSKAVGNYAPLVIGAGYTDGLAYISLIPNPNSVKAGNFNVEIVAADNSEINGDCSYSNGAFSGDGTDGCTVTVKSGSAILKFN</sequence>
<gene>
    <name evidence="5" type="ORF">BRENAR_LOCUS2732</name>
</gene>
<evidence type="ECO:0000256" key="2">
    <source>
        <dbReference type="ARBA" id="ARBA00010579"/>
    </source>
</evidence>
<evidence type="ECO:0000313" key="6">
    <source>
        <dbReference type="Proteomes" id="UP000290900"/>
    </source>
</evidence>
<keyword evidence="3" id="KW-0496">Mitochondrion</keyword>
<dbReference type="GO" id="GO:0031505">
    <property type="term" value="P:fungal-type cell wall organization"/>
    <property type="evidence" value="ECO:0007669"/>
    <property type="project" value="TreeGrafter"/>
</dbReference>
<dbReference type="InterPro" id="IPR051526">
    <property type="entry name" value="Beta-Glucosidase_SUN"/>
</dbReference>
<organism evidence="5 6">
    <name type="scientific">Brettanomyces naardenensis</name>
    <name type="common">Yeast</name>
    <dbReference type="NCBI Taxonomy" id="13370"/>
    <lineage>
        <taxon>Eukaryota</taxon>
        <taxon>Fungi</taxon>
        <taxon>Dikarya</taxon>
        <taxon>Ascomycota</taxon>
        <taxon>Saccharomycotina</taxon>
        <taxon>Pichiomycetes</taxon>
        <taxon>Pichiales</taxon>
        <taxon>Pichiaceae</taxon>
        <taxon>Brettanomyces</taxon>
    </lineage>
</organism>
<dbReference type="GO" id="GO:0005739">
    <property type="term" value="C:mitochondrion"/>
    <property type="evidence" value="ECO:0007669"/>
    <property type="project" value="UniProtKB-SubCell"/>
</dbReference>
<evidence type="ECO:0000256" key="4">
    <source>
        <dbReference type="SAM" id="SignalP"/>
    </source>
</evidence>
<protein>
    <submittedName>
        <fullName evidence="5">DEKNAAC102984</fullName>
    </submittedName>
</protein>
<dbReference type="GO" id="GO:0009986">
    <property type="term" value="C:cell surface"/>
    <property type="evidence" value="ECO:0007669"/>
    <property type="project" value="TreeGrafter"/>
</dbReference>
<dbReference type="OrthoDB" id="5339822at2759"/>
<dbReference type="Pfam" id="PF03856">
    <property type="entry name" value="SUN"/>
    <property type="match status" value="1"/>
</dbReference>
<dbReference type="Proteomes" id="UP000290900">
    <property type="component" value="Unassembled WGS sequence"/>
</dbReference>
<dbReference type="AlphaFoldDB" id="A0A448YM67"/>
<comment type="subcellular location">
    <subcellularLocation>
        <location evidence="1">Mitochondrion</location>
    </subcellularLocation>
</comment>
<feature type="signal peptide" evidence="4">
    <location>
        <begin position="1"/>
        <end position="18"/>
    </location>
</feature>
<dbReference type="InterPro" id="IPR005556">
    <property type="entry name" value="SUN"/>
</dbReference>
<keyword evidence="6" id="KW-1185">Reference proteome</keyword>
<dbReference type="GO" id="GO:0009277">
    <property type="term" value="C:fungal-type cell wall"/>
    <property type="evidence" value="ECO:0007669"/>
    <property type="project" value="TreeGrafter"/>
</dbReference>
<dbReference type="STRING" id="13370.A0A448YM67"/>
<evidence type="ECO:0000256" key="3">
    <source>
        <dbReference type="ARBA" id="ARBA00023128"/>
    </source>
</evidence>
<accession>A0A448YM67</accession>
<dbReference type="InParanoid" id="A0A448YM67"/>
<keyword evidence="4" id="KW-0732">Signal</keyword>
<reference evidence="5 6" key="1">
    <citation type="submission" date="2018-12" db="EMBL/GenBank/DDBJ databases">
        <authorList>
            <person name="Tiukova I."/>
            <person name="Dainat J."/>
        </authorList>
    </citation>
    <scope>NUCLEOTIDE SEQUENCE [LARGE SCALE GENOMIC DNA]</scope>
</reference>
<proteinExistence type="inferred from homology"/>